<protein>
    <submittedName>
        <fullName evidence="1">Bacillithiol biosynthesis deacetylase BshB1</fullName>
    </submittedName>
</protein>
<accession>A0A2T2YFI1</accession>
<dbReference type="Pfam" id="PF02585">
    <property type="entry name" value="PIG-L"/>
    <property type="match status" value="1"/>
</dbReference>
<dbReference type="Gene3D" id="3.40.50.10320">
    <property type="entry name" value="LmbE-like"/>
    <property type="match status" value="1"/>
</dbReference>
<dbReference type="AlphaFoldDB" id="A0A2T2YFI1"/>
<evidence type="ECO:0000313" key="2">
    <source>
        <dbReference type="Proteomes" id="UP000240357"/>
    </source>
</evidence>
<dbReference type="InterPro" id="IPR023842">
    <property type="entry name" value="Bacillithiol_biosynth_BshB1"/>
</dbReference>
<comment type="caution">
    <text evidence="1">The sequence shown here is derived from an EMBL/GenBank/DDBJ whole genome shotgun (WGS) entry which is preliminary data.</text>
</comment>
<dbReference type="GO" id="GO:0019213">
    <property type="term" value="F:deacetylase activity"/>
    <property type="evidence" value="ECO:0007669"/>
    <property type="project" value="InterPro"/>
</dbReference>
<dbReference type="Proteomes" id="UP000240357">
    <property type="component" value="Unassembled WGS sequence"/>
</dbReference>
<dbReference type="InterPro" id="IPR003737">
    <property type="entry name" value="GlcNAc_PI_deacetylase-related"/>
</dbReference>
<gene>
    <name evidence="1" type="primary">bshB1</name>
    <name evidence="1" type="ORF">AHMF7605_12410</name>
</gene>
<organism evidence="1 2">
    <name type="scientific">Adhaeribacter arboris</name>
    <dbReference type="NCBI Taxonomy" id="2072846"/>
    <lineage>
        <taxon>Bacteria</taxon>
        <taxon>Pseudomonadati</taxon>
        <taxon>Bacteroidota</taxon>
        <taxon>Cytophagia</taxon>
        <taxon>Cytophagales</taxon>
        <taxon>Hymenobacteraceae</taxon>
        <taxon>Adhaeribacter</taxon>
    </lineage>
</organism>
<proteinExistence type="predicted"/>
<dbReference type="SUPFAM" id="SSF102588">
    <property type="entry name" value="LmbE-like"/>
    <property type="match status" value="1"/>
</dbReference>
<sequence length="239" mass="27195">MKLDILVFSAHPDDAEVGCGGTILKQVALGDKVGMIDLTRGELGTRGSAEIRATEALEAKRLLGLQVRENLWMRDCFFVIDEAHTMQIIRAVRKYQPRIVLTNAPHDRHPDHGRACKLVTEAAFIAGLPQIKTELDGEPQEAWRPELVLQYIQNTYIKPDILVDITNYWDLKLAAIQAYRSQFYHPDYNEPAVTYISAPDFFLIHEGRAREFGKYINAPFAEGFTCQRFLGVDNLQHLR</sequence>
<dbReference type="PANTHER" id="PTHR12993:SF30">
    <property type="entry name" value="N-ACETYL-ALPHA-D-GLUCOSAMINYL L-MALATE DEACETYLASE 1"/>
    <property type="match status" value="1"/>
</dbReference>
<dbReference type="InterPro" id="IPR024078">
    <property type="entry name" value="LmbE-like_dom_sf"/>
</dbReference>
<dbReference type="GO" id="GO:0016811">
    <property type="term" value="F:hydrolase activity, acting on carbon-nitrogen (but not peptide) bonds, in linear amides"/>
    <property type="evidence" value="ECO:0007669"/>
    <property type="project" value="TreeGrafter"/>
</dbReference>
<dbReference type="OrthoDB" id="9778719at2"/>
<reference evidence="1 2" key="1">
    <citation type="submission" date="2018-03" db="EMBL/GenBank/DDBJ databases">
        <title>Adhaeribacter sp. HMF7605 Genome sequencing and assembly.</title>
        <authorList>
            <person name="Kang H."/>
            <person name="Kang J."/>
            <person name="Cha I."/>
            <person name="Kim H."/>
            <person name="Joh K."/>
        </authorList>
    </citation>
    <scope>NUCLEOTIDE SEQUENCE [LARGE SCALE GENOMIC DNA]</scope>
    <source>
        <strain evidence="1 2">HMF7605</strain>
    </source>
</reference>
<name>A0A2T2YFI1_9BACT</name>
<dbReference type="GO" id="GO:0071793">
    <property type="term" value="P:bacillithiol biosynthetic process"/>
    <property type="evidence" value="ECO:0007669"/>
    <property type="project" value="InterPro"/>
</dbReference>
<dbReference type="NCBIfam" id="TIGR04001">
    <property type="entry name" value="thiol_BshB1"/>
    <property type="match status" value="1"/>
</dbReference>
<dbReference type="RefSeq" id="WP_106929784.1">
    <property type="nucleotide sequence ID" value="NZ_PYFT01000001.1"/>
</dbReference>
<dbReference type="PANTHER" id="PTHR12993">
    <property type="entry name" value="N-ACETYLGLUCOSAMINYL-PHOSPHATIDYLINOSITOL DE-N-ACETYLASE-RELATED"/>
    <property type="match status" value="1"/>
</dbReference>
<keyword evidence="2" id="KW-1185">Reference proteome</keyword>
<dbReference type="EMBL" id="PYFT01000001">
    <property type="protein sequence ID" value="PSR54267.1"/>
    <property type="molecule type" value="Genomic_DNA"/>
</dbReference>
<evidence type="ECO:0000313" key="1">
    <source>
        <dbReference type="EMBL" id="PSR54267.1"/>
    </source>
</evidence>